<feature type="region of interest" description="Disordered" evidence="1">
    <location>
        <begin position="900"/>
        <end position="940"/>
    </location>
</feature>
<feature type="compositionally biased region" description="Basic and acidic residues" evidence="1">
    <location>
        <begin position="481"/>
        <end position="491"/>
    </location>
</feature>
<dbReference type="GO" id="GO:0043025">
    <property type="term" value="C:neuronal cell body"/>
    <property type="evidence" value="ECO:0007669"/>
    <property type="project" value="TreeGrafter"/>
</dbReference>
<feature type="compositionally biased region" description="Basic and acidic residues" evidence="1">
    <location>
        <begin position="1263"/>
        <end position="1273"/>
    </location>
</feature>
<dbReference type="InterPro" id="IPR026074">
    <property type="entry name" value="MAP1"/>
</dbReference>
<feature type="region of interest" description="Disordered" evidence="1">
    <location>
        <begin position="794"/>
        <end position="881"/>
    </location>
</feature>
<dbReference type="Proteomes" id="UP001159641">
    <property type="component" value="Unassembled WGS sequence"/>
</dbReference>
<dbReference type="GO" id="GO:0005829">
    <property type="term" value="C:cytosol"/>
    <property type="evidence" value="ECO:0007669"/>
    <property type="project" value="TreeGrafter"/>
</dbReference>
<feature type="compositionally biased region" description="Basic and acidic residues" evidence="1">
    <location>
        <begin position="1201"/>
        <end position="1222"/>
    </location>
</feature>
<feature type="compositionally biased region" description="Low complexity" evidence="1">
    <location>
        <begin position="921"/>
        <end position="932"/>
    </location>
</feature>
<feature type="compositionally biased region" description="Basic and acidic residues" evidence="1">
    <location>
        <begin position="1032"/>
        <end position="1041"/>
    </location>
</feature>
<dbReference type="GO" id="GO:0003779">
    <property type="term" value="F:actin binding"/>
    <property type="evidence" value="ECO:0007669"/>
    <property type="project" value="TreeGrafter"/>
</dbReference>
<feature type="compositionally biased region" description="Basic and acidic residues" evidence="1">
    <location>
        <begin position="1597"/>
        <end position="1609"/>
    </location>
</feature>
<dbReference type="GO" id="GO:0016358">
    <property type="term" value="P:dendrite development"/>
    <property type="evidence" value="ECO:0007669"/>
    <property type="project" value="TreeGrafter"/>
</dbReference>
<dbReference type="PANTHER" id="PTHR13843">
    <property type="entry name" value="MICROTUBULE-ASSOCIATED PROTEIN"/>
    <property type="match status" value="1"/>
</dbReference>
<feature type="domain" description="Microtubule-associated protein 1A/B/S-like MBL-like" evidence="2">
    <location>
        <begin position="1"/>
        <end position="242"/>
    </location>
</feature>
<feature type="compositionally biased region" description="Acidic residues" evidence="1">
    <location>
        <begin position="821"/>
        <end position="832"/>
    </location>
</feature>
<reference evidence="4 5" key="1">
    <citation type="submission" date="2022-11" db="EMBL/GenBank/DDBJ databases">
        <title>Whole genome sequence of Eschrichtius robustus ER-17-0199.</title>
        <authorList>
            <person name="Bruniche-Olsen A."/>
            <person name="Black A.N."/>
            <person name="Fields C.J."/>
            <person name="Walden K."/>
            <person name="Dewoody J.A."/>
        </authorList>
    </citation>
    <scope>NUCLEOTIDE SEQUENCE [LARGE SCALE GENOMIC DNA]</scope>
    <source>
        <strain evidence="4">ER-17-0199</strain>
        <tissue evidence="4">Blubber</tissue>
    </source>
</reference>
<evidence type="ECO:0000256" key="1">
    <source>
        <dbReference type="SAM" id="MobiDB-lite"/>
    </source>
</evidence>
<feature type="compositionally biased region" description="Basic and acidic residues" evidence="1">
    <location>
        <begin position="698"/>
        <end position="719"/>
    </location>
</feature>
<feature type="compositionally biased region" description="Polar residues" evidence="1">
    <location>
        <begin position="1290"/>
        <end position="1307"/>
    </location>
</feature>
<organism evidence="4 5">
    <name type="scientific">Eschrichtius robustus</name>
    <name type="common">California gray whale</name>
    <name type="synonym">Eschrichtius gibbosus</name>
    <dbReference type="NCBI Taxonomy" id="9764"/>
    <lineage>
        <taxon>Eukaryota</taxon>
        <taxon>Metazoa</taxon>
        <taxon>Chordata</taxon>
        <taxon>Craniata</taxon>
        <taxon>Vertebrata</taxon>
        <taxon>Euteleostomi</taxon>
        <taxon>Mammalia</taxon>
        <taxon>Eutheria</taxon>
        <taxon>Laurasiatheria</taxon>
        <taxon>Artiodactyla</taxon>
        <taxon>Whippomorpha</taxon>
        <taxon>Cetacea</taxon>
        <taxon>Mysticeti</taxon>
        <taxon>Eschrichtiidae</taxon>
        <taxon>Eschrichtius</taxon>
    </lineage>
</organism>
<dbReference type="EMBL" id="JAIQCJ010001992">
    <property type="protein sequence ID" value="KAJ8786317.1"/>
    <property type="molecule type" value="Genomic_DNA"/>
</dbReference>
<gene>
    <name evidence="4" type="ORF">J1605_006292</name>
    <name evidence="3" type="ORF">J1605_010687</name>
</gene>
<dbReference type="GO" id="GO:0045202">
    <property type="term" value="C:synapse"/>
    <property type="evidence" value="ECO:0007669"/>
    <property type="project" value="TreeGrafter"/>
</dbReference>
<feature type="compositionally biased region" description="Acidic residues" evidence="1">
    <location>
        <begin position="622"/>
        <end position="634"/>
    </location>
</feature>
<sequence length="1741" mass="191797">MLINGGSERKSCFWKLIRHLDRVDSILLTHIGDDNLPGINSVLQRKIAELEEEQSQGSTTNSDWMKNLISPDLGVVFLNVPENLKNPEPNIKMKRSIEEACFTLQYLNKLSMKPEPLFRSVGNTIDPVILFQKMGVGKLEMYVLNPVKSSKEMQYFMQQWTGTSKDKAELILPNGQEIDIPISYLTSVSSLIVWHPANPAEKIIRVLFPGNSTQYNILEGLEKLKHLDFLKQPLATQKDLTGQVATPAVKQVKLKQRADSRESLKPAAKPLPSKSVRKESKEETPEVTKANHVEKAPKVESKDKVTVKKDKPVKAEAKPPVTEKEVPSKEELPPAKAEGPEKQGTDIKPKVTKEKTVKKETKAKPEEKKEEKEKEKPKKEVAKKEDKTPVKKEEKPKKEEVKKEVKKEIKKEEKKEVKKEVKKETPLKEAKKEVKKEEKKEIKKEEKEPKKEIKKLPKDTKKSPTPVAEAKKPAALKPKVPKKEETVKKDSVAAGQLKEKGKIKVVKKEGKAAEAVAAAAGTMATAAAVAAAAGIATTGPAKELEAERSLMSSPEDLTKDFEELKAEEVDLAKDIKPQLELIEDEEKLKETEPVEAYVIQKETEVTRGPAESPDEGITTTEGEGECEQTPEELEPVEKQGVEDTEKFEDEGAGFEESSETGDYEEKAETEEAEEPEEDGEETVRVSTSKHSLAEEEESVKAEADGYIKEKRESVASGDDRAEEDMDEALEKGEAEQSEEEGDEEDRAEDAREEDYEPEKAEAEDYVMAVVDKAAEASGAEDQYGFLTTSAKLAGAQSPVQEPASSIHDETLPGGSESEATASDEENREDQPEEFTATSGYTQSTIEISSEPTPMDEMSTPRDVMSDETNNEETESPSQEFVNITKYESSLYPQEYSKPAVTSLNGLSEGSKTDATDGKDYSASASTISPPSSMEEDRFSRSALRDAYCSEEKDVRAGAMLEIKDTVSAVSDEKLSPPKSPSLSPSPPSPIEKTPLGERSVNFSLTPSEIKVSAEAEVVPASLEVTQEVVEEHCASPEDKTLEVVSPSQSVTGSAGHTPYYQSPTDEKSSHLPTEVIEKPAAVPVSFEFSDAKDEIKESTAPCHTASPPPMGAASAEPYGFRASMLFDTMPHHLALTRDLTTSSLEKDSGGKTPGDFSYAYQKPEKTTRSPDEEGYDYEAYEKTTRTPDVSGYYYEKTEGTIKSPRDRGYSYETIEKTTKTPEDAGYAYEITEKPTRSPEESGYAYELSEKTIRTPEVSAYSYEKTERSQRLLDDISNGYDDSEEGGHTLGDSSYSYETTEKTASFPGSESYSYETSTTTTRTPVTSAYCYETPDKSARTPEASTYAYETPDQCYTAEKKSPSEARQDVDLCLVSSCEYKHPKTELSPSFINPNPLEWFASEEPTEESEKPLTQSGGAPPPPGGKPQGRQCDETPPTSVSESAPSQTDSDVPPETEECPSITADANIDSEDESETIPTDKTVTYKHMDPPPAPMQDRSPSPRHPDVSMMDPEALAIEQNLGKALKKDLKEKTKTKKPGTKTKSSSPVKKGDGKSKPSAASPKPGALKESSDKVSRVASPKKKESVEKATKTTTTPEVKATRGEEKDKETKNAANTSTSKSVKTATAGPPVYLDLCYIPNHSNSKNVDVEFFKRVRSSYYVVSGNDPAAEEPSRAVLDALLEGKAQWGSNMQVTLIPTHDSEVMREWYQETHEKQQDLNIMVLASSSTVVMQDESFPACKIEL</sequence>
<feature type="compositionally biased region" description="Basic and acidic residues" evidence="1">
    <location>
        <begin position="276"/>
        <end position="462"/>
    </location>
</feature>
<comment type="caution">
    <text evidence="4">The sequence shown here is derived from an EMBL/GenBank/DDBJ whole genome shotgun (WGS) entry which is preliminary data.</text>
</comment>
<feature type="compositionally biased region" description="Basic and acidic residues" evidence="1">
    <location>
        <begin position="635"/>
        <end position="644"/>
    </location>
</feature>
<name>A0AB34H0M0_ESCRO</name>
<feature type="compositionally biased region" description="Polar residues" evidence="1">
    <location>
        <begin position="1045"/>
        <end position="1063"/>
    </location>
</feature>
<dbReference type="PROSITE" id="PS00230">
    <property type="entry name" value="MAP1B_NEURAXIN"/>
    <property type="match status" value="2"/>
</dbReference>
<protein>
    <recommendedName>
        <fullName evidence="2">Microtubule-associated protein 1A/B/S-like MBL-like domain-containing protein</fullName>
    </recommendedName>
</protein>
<dbReference type="EMBL" id="JAIQCJ010002137">
    <property type="protein sequence ID" value="KAJ8781939.1"/>
    <property type="molecule type" value="Genomic_DNA"/>
</dbReference>
<feature type="compositionally biased region" description="Basic and acidic residues" evidence="1">
    <location>
        <begin position="910"/>
        <end position="919"/>
    </location>
</feature>
<feature type="compositionally biased region" description="Acidic residues" evidence="1">
    <location>
        <begin position="735"/>
        <end position="756"/>
    </location>
</feature>
<feature type="compositionally biased region" description="Polar residues" evidence="1">
    <location>
        <begin position="835"/>
        <end position="851"/>
    </location>
</feature>
<feature type="compositionally biased region" description="Acidic residues" evidence="1">
    <location>
        <begin position="645"/>
        <end position="680"/>
    </location>
</feature>
<dbReference type="GO" id="GO:0008017">
    <property type="term" value="F:microtubule binding"/>
    <property type="evidence" value="ECO:0007669"/>
    <property type="project" value="InterPro"/>
</dbReference>
<feature type="region of interest" description="Disordered" evidence="1">
    <location>
        <begin position="593"/>
        <end position="766"/>
    </location>
</feature>
<evidence type="ECO:0000313" key="3">
    <source>
        <dbReference type="EMBL" id="KAJ8781939.1"/>
    </source>
</evidence>
<dbReference type="Pfam" id="PF25281">
    <property type="entry name" value="MBL_MAP1B"/>
    <property type="match status" value="1"/>
</dbReference>
<feature type="compositionally biased region" description="Low complexity" evidence="1">
    <location>
        <begin position="1611"/>
        <end position="1623"/>
    </location>
</feature>
<feature type="compositionally biased region" description="Pro residues" evidence="1">
    <location>
        <begin position="977"/>
        <end position="989"/>
    </location>
</feature>
<feature type="region of interest" description="Disordered" evidence="1">
    <location>
        <begin position="1201"/>
        <end position="1226"/>
    </location>
</feature>
<feature type="compositionally biased region" description="Basic and acidic residues" evidence="1">
    <location>
        <begin position="1356"/>
        <end position="1365"/>
    </location>
</feature>
<dbReference type="Pfam" id="PF00414">
    <property type="entry name" value="MAP1B_neuraxin"/>
    <property type="match status" value="4"/>
</dbReference>
<feature type="region of interest" description="Disordered" evidence="1">
    <location>
        <begin position="1032"/>
        <end position="1074"/>
    </location>
</feature>
<feature type="compositionally biased region" description="Basic and acidic residues" evidence="1">
    <location>
        <begin position="1567"/>
        <end position="1588"/>
    </location>
</feature>
<feature type="compositionally biased region" description="Low complexity" evidence="1">
    <location>
        <begin position="1308"/>
        <end position="1319"/>
    </location>
</feature>
<keyword evidence="5" id="KW-1185">Reference proteome</keyword>
<feature type="region of interest" description="Disordered" evidence="1">
    <location>
        <begin position="1381"/>
        <end position="1623"/>
    </location>
</feature>
<proteinExistence type="predicted"/>
<feature type="region of interest" description="Disordered" evidence="1">
    <location>
        <begin position="1258"/>
        <end position="1319"/>
    </location>
</feature>
<feature type="compositionally biased region" description="Polar residues" evidence="1">
    <location>
        <begin position="1434"/>
        <end position="1448"/>
    </location>
</feature>
<feature type="region of interest" description="Disordered" evidence="1">
    <location>
        <begin position="1334"/>
        <end position="1365"/>
    </location>
</feature>
<feature type="compositionally biased region" description="Basic and acidic residues" evidence="1">
    <location>
        <begin position="1162"/>
        <end position="1171"/>
    </location>
</feature>
<dbReference type="PANTHER" id="PTHR13843:SF5">
    <property type="entry name" value="MICROTUBULE-ASSOCIATED PROTEIN 1B"/>
    <property type="match status" value="1"/>
</dbReference>
<dbReference type="GO" id="GO:0031114">
    <property type="term" value="P:regulation of microtubule depolymerization"/>
    <property type="evidence" value="ECO:0007669"/>
    <property type="project" value="TreeGrafter"/>
</dbReference>
<feature type="compositionally biased region" description="Polar residues" evidence="1">
    <location>
        <begin position="900"/>
        <end position="909"/>
    </location>
</feature>
<feature type="region of interest" description="Disordered" evidence="1">
    <location>
        <begin position="251"/>
        <end position="491"/>
    </location>
</feature>
<evidence type="ECO:0000313" key="5">
    <source>
        <dbReference type="Proteomes" id="UP001159641"/>
    </source>
</evidence>
<dbReference type="InterPro" id="IPR057480">
    <property type="entry name" value="MAP1A/B/S-like_MBL"/>
</dbReference>
<dbReference type="GO" id="GO:0030425">
    <property type="term" value="C:dendrite"/>
    <property type="evidence" value="ECO:0007669"/>
    <property type="project" value="TreeGrafter"/>
</dbReference>
<feature type="region of interest" description="Disordered" evidence="1">
    <location>
        <begin position="967"/>
        <end position="998"/>
    </location>
</feature>
<dbReference type="InterPro" id="IPR000102">
    <property type="entry name" value="MAP1B_neuraxin"/>
</dbReference>
<evidence type="ECO:0000259" key="2">
    <source>
        <dbReference type="Pfam" id="PF25281"/>
    </source>
</evidence>
<evidence type="ECO:0000313" key="4">
    <source>
        <dbReference type="EMBL" id="KAJ8786317.1"/>
    </source>
</evidence>
<dbReference type="GO" id="GO:0005875">
    <property type="term" value="C:microtubule associated complex"/>
    <property type="evidence" value="ECO:0007669"/>
    <property type="project" value="TreeGrafter"/>
</dbReference>
<feature type="region of interest" description="Disordered" evidence="1">
    <location>
        <begin position="1140"/>
        <end position="1182"/>
    </location>
</feature>
<accession>A0AB34H0M0</accession>
<dbReference type="GO" id="GO:0007409">
    <property type="term" value="P:axonogenesis"/>
    <property type="evidence" value="ECO:0007669"/>
    <property type="project" value="TreeGrafter"/>
</dbReference>
<dbReference type="GO" id="GO:0000226">
    <property type="term" value="P:microtubule cytoskeleton organization"/>
    <property type="evidence" value="ECO:0007669"/>
    <property type="project" value="InterPro"/>
</dbReference>
<dbReference type="GO" id="GO:0005874">
    <property type="term" value="C:microtubule"/>
    <property type="evidence" value="ECO:0007669"/>
    <property type="project" value="InterPro"/>
</dbReference>